<evidence type="ECO:0000256" key="1">
    <source>
        <dbReference type="ARBA" id="ARBA00004167"/>
    </source>
</evidence>
<dbReference type="SMART" id="SM00244">
    <property type="entry name" value="PHB"/>
    <property type="match status" value="1"/>
</dbReference>
<gene>
    <name evidence="8" type="ORF">JCM17844_14100</name>
    <name evidence="9" type="ORF">JCM17845_19010</name>
</gene>
<keyword evidence="5" id="KW-0472">Membrane</keyword>
<evidence type="ECO:0000259" key="7">
    <source>
        <dbReference type="SMART" id="SM00244"/>
    </source>
</evidence>
<dbReference type="GO" id="GO:0016020">
    <property type="term" value="C:membrane"/>
    <property type="evidence" value="ECO:0007669"/>
    <property type="project" value="UniProtKB-SubCell"/>
</dbReference>
<reference evidence="10 11" key="1">
    <citation type="submission" date="2019-09" db="EMBL/GenBank/DDBJ databases">
        <title>NBRP : Genome information of microbial organism related human and environment.</title>
        <authorList>
            <person name="Hattori M."/>
            <person name="Oshima K."/>
            <person name="Inaba H."/>
            <person name="Suda W."/>
            <person name="Sakamoto M."/>
            <person name="Iino T."/>
            <person name="Kitahara M."/>
            <person name="Oshida Y."/>
            <person name="Iida T."/>
            <person name="Kudo T."/>
            <person name="Itoh T."/>
            <person name="Ohkuma M."/>
        </authorList>
    </citation>
    <scope>NUCLEOTIDE SEQUENCE [LARGE SCALE GENOMIC DNA]</scope>
    <source>
        <strain evidence="8 10">Hi-2</strain>
        <strain evidence="9 11">Mie-1</strain>
    </source>
</reference>
<dbReference type="EMBL" id="BKCM01000009">
    <property type="protein sequence ID" value="GER01278.1"/>
    <property type="molecule type" value="Genomic_DNA"/>
</dbReference>
<dbReference type="InterPro" id="IPR010200">
    <property type="entry name" value="HflC"/>
</dbReference>
<dbReference type="NCBIfam" id="TIGR01932">
    <property type="entry name" value="hflC"/>
    <property type="match status" value="1"/>
</dbReference>
<evidence type="ECO:0000313" key="8">
    <source>
        <dbReference type="EMBL" id="GEQ97773.1"/>
    </source>
</evidence>
<evidence type="ECO:0000256" key="2">
    <source>
        <dbReference type="ARBA" id="ARBA00007862"/>
    </source>
</evidence>
<accession>A0A5A7MRC2</accession>
<evidence type="ECO:0000313" key="10">
    <source>
        <dbReference type="Proteomes" id="UP000322084"/>
    </source>
</evidence>
<protein>
    <recommendedName>
        <fullName evidence="6">Protein HflC</fullName>
    </recommendedName>
</protein>
<dbReference type="AlphaFoldDB" id="A0A5A7MRC2"/>
<proteinExistence type="inferred from homology"/>
<evidence type="ECO:0000256" key="4">
    <source>
        <dbReference type="ARBA" id="ARBA00022989"/>
    </source>
</evidence>
<keyword evidence="3" id="KW-0812">Transmembrane</keyword>
<dbReference type="PANTHER" id="PTHR42911:SF1">
    <property type="entry name" value="MODULATOR OF FTSH PROTEASE HFLC"/>
    <property type="match status" value="1"/>
</dbReference>
<sequence length="289" mass="32816">MSARSIILLVLAAVLILVASTGLFTVRETQQVIVMQFGDPRRVVKEPGLHWKIPFLQQANYFDSRILNLDIPAQEVIASDQKRLEVDAFARFRITDPLLTYQTVRNELGAKSRIQTIMASNLRQVLASEPLRTIVSGERSRLMTTIRDSVNANAKRFGIDVVDMRLRRVDLPEANSKTIFERMRTEREREAEEARAEGRELAARIRAQADRERTVLLAEASRDAQKLRGEGDGSAVKIFADAFGKDVDFFEFYRTMEAYRKSLKGNSTTVILSPDSEYLGYLRGSEKKN</sequence>
<evidence type="ECO:0000256" key="6">
    <source>
        <dbReference type="PIRNR" id="PIRNR005651"/>
    </source>
</evidence>
<dbReference type="Pfam" id="PF01145">
    <property type="entry name" value="Band_7"/>
    <property type="match status" value="1"/>
</dbReference>
<comment type="similarity">
    <text evidence="2 6">Belongs to the band 7/mec-2 family. HflC subfamily.</text>
</comment>
<dbReference type="EMBL" id="BKCL01000004">
    <property type="protein sequence ID" value="GEQ97773.1"/>
    <property type="molecule type" value="Genomic_DNA"/>
</dbReference>
<dbReference type="InterPro" id="IPR036013">
    <property type="entry name" value="Band_7/SPFH_dom_sf"/>
</dbReference>
<dbReference type="PIRSF" id="PIRSF005651">
    <property type="entry name" value="HflC"/>
    <property type="match status" value="1"/>
</dbReference>
<dbReference type="SUPFAM" id="SSF117892">
    <property type="entry name" value="Band 7/SPFH domain"/>
    <property type="match status" value="1"/>
</dbReference>
<dbReference type="PRINTS" id="PR00721">
    <property type="entry name" value="STOMATIN"/>
</dbReference>
<evidence type="ECO:0000313" key="9">
    <source>
        <dbReference type="EMBL" id="GER01278.1"/>
    </source>
</evidence>
<evidence type="ECO:0000313" key="11">
    <source>
        <dbReference type="Proteomes" id="UP000325187"/>
    </source>
</evidence>
<dbReference type="InterPro" id="IPR001107">
    <property type="entry name" value="Band_7"/>
</dbReference>
<dbReference type="PANTHER" id="PTHR42911">
    <property type="entry name" value="MODULATOR OF FTSH PROTEASE HFLC"/>
    <property type="match status" value="1"/>
</dbReference>
<dbReference type="RefSeq" id="WP_150000204.1">
    <property type="nucleotide sequence ID" value="NZ_BKCL01000004.1"/>
</dbReference>
<feature type="domain" description="Band 7" evidence="7">
    <location>
        <begin position="21"/>
        <end position="183"/>
    </location>
</feature>
<evidence type="ECO:0000256" key="3">
    <source>
        <dbReference type="ARBA" id="ARBA00022692"/>
    </source>
</evidence>
<comment type="caution">
    <text evidence="8">The sequence shown here is derived from an EMBL/GenBank/DDBJ whole genome shotgun (WGS) entry which is preliminary data.</text>
</comment>
<dbReference type="InterPro" id="IPR001972">
    <property type="entry name" value="Stomatin_HflK_fam"/>
</dbReference>
<dbReference type="Proteomes" id="UP000325187">
    <property type="component" value="Unassembled WGS sequence"/>
</dbReference>
<comment type="function">
    <text evidence="6">HflC and HflK could regulate a protease.</text>
</comment>
<organism evidence="8 10">
    <name type="scientific">Iodidimonas gelatinilytica</name>
    <dbReference type="NCBI Taxonomy" id="1236966"/>
    <lineage>
        <taxon>Bacteria</taxon>
        <taxon>Pseudomonadati</taxon>
        <taxon>Pseudomonadota</taxon>
        <taxon>Alphaproteobacteria</taxon>
        <taxon>Iodidimonadales</taxon>
        <taxon>Iodidimonadaceae</taxon>
        <taxon>Iodidimonas</taxon>
    </lineage>
</organism>
<evidence type="ECO:0000256" key="5">
    <source>
        <dbReference type="ARBA" id="ARBA00023136"/>
    </source>
</evidence>
<dbReference type="Proteomes" id="UP000322084">
    <property type="component" value="Unassembled WGS sequence"/>
</dbReference>
<accession>A0A5A7MZK9</accession>
<keyword evidence="11" id="KW-1185">Reference proteome</keyword>
<keyword evidence="4" id="KW-1133">Transmembrane helix</keyword>
<name>A0A5A7MRC2_9PROT</name>
<dbReference type="Gene3D" id="3.30.479.30">
    <property type="entry name" value="Band 7 domain"/>
    <property type="match status" value="1"/>
</dbReference>
<comment type="subcellular location">
    <subcellularLocation>
        <location evidence="1">Membrane</location>
        <topology evidence="1">Single-pass membrane protein</topology>
    </subcellularLocation>
</comment>
<dbReference type="CDD" id="cd03405">
    <property type="entry name" value="SPFH_HflC"/>
    <property type="match status" value="1"/>
</dbReference>